<name>A0A7S1WDL2_ALECA</name>
<evidence type="ECO:0000313" key="1">
    <source>
        <dbReference type="EMBL" id="CAD9161989.1"/>
    </source>
</evidence>
<sequence>MARERGVPAAVEIVEECLREPAPEPAPLALLKQECPWEDGVYYAYMDDEELPLPAVIIRGNDMIAEDGETELGQIRCGLFVVEEGEQDYLVPGTFSVEAAFTEIDSMGYAHVSDDGTLLRWSEGVTFRLQ</sequence>
<proteinExistence type="predicted"/>
<protein>
    <submittedName>
        <fullName evidence="1">Uncharacterized protein</fullName>
    </submittedName>
</protein>
<dbReference type="EMBL" id="HBGE01064685">
    <property type="protein sequence ID" value="CAD9161989.1"/>
    <property type="molecule type" value="Transcribed_RNA"/>
</dbReference>
<dbReference type="AlphaFoldDB" id="A0A7S1WDL2"/>
<accession>A0A7S1WDL2</accession>
<gene>
    <name evidence="1" type="ORF">ACAT0790_LOCUS38754</name>
</gene>
<organism evidence="1">
    <name type="scientific">Alexandrium catenella</name>
    <name type="common">Red tide dinoflagellate</name>
    <name type="synonym">Gonyaulax catenella</name>
    <dbReference type="NCBI Taxonomy" id="2925"/>
    <lineage>
        <taxon>Eukaryota</taxon>
        <taxon>Sar</taxon>
        <taxon>Alveolata</taxon>
        <taxon>Dinophyceae</taxon>
        <taxon>Gonyaulacales</taxon>
        <taxon>Pyrocystaceae</taxon>
        <taxon>Alexandrium</taxon>
    </lineage>
</organism>
<reference evidence="1" key="1">
    <citation type="submission" date="2021-01" db="EMBL/GenBank/DDBJ databases">
        <authorList>
            <person name="Corre E."/>
            <person name="Pelletier E."/>
            <person name="Niang G."/>
            <person name="Scheremetjew M."/>
            <person name="Finn R."/>
            <person name="Kale V."/>
            <person name="Holt S."/>
            <person name="Cochrane G."/>
            <person name="Meng A."/>
            <person name="Brown T."/>
            <person name="Cohen L."/>
        </authorList>
    </citation>
    <scope>NUCLEOTIDE SEQUENCE</scope>
    <source>
        <strain evidence="1">OF101</strain>
    </source>
</reference>